<evidence type="ECO:0000313" key="3">
    <source>
        <dbReference type="Proteomes" id="UP000518300"/>
    </source>
</evidence>
<dbReference type="EMBL" id="JABBJJ010000272">
    <property type="protein sequence ID" value="NMO20810.1"/>
    <property type="molecule type" value="Genomic_DNA"/>
</dbReference>
<organism evidence="2 3">
    <name type="scientific">Pyxidicoccus fallax</name>
    <dbReference type="NCBI Taxonomy" id="394095"/>
    <lineage>
        <taxon>Bacteria</taxon>
        <taxon>Pseudomonadati</taxon>
        <taxon>Myxococcota</taxon>
        <taxon>Myxococcia</taxon>
        <taxon>Myxococcales</taxon>
        <taxon>Cystobacterineae</taxon>
        <taxon>Myxococcaceae</taxon>
        <taxon>Pyxidicoccus</taxon>
    </lineage>
</organism>
<feature type="region of interest" description="Disordered" evidence="1">
    <location>
        <begin position="1"/>
        <end position="72"/>
    </location>
</feature>
<evidence type="ECO:0000256" key="1">
    <source>
        <dbReference type="SAM" id="MobiDB-lite"/>
    </source>
</evidence>
<protein>
    <submittedName>
        <fullName evidence="2">Uncharacterized protein</fullName>
    </submittedName>
</protein>
<proteinExistence type="predicted"/>
<evidence type="ECO:0000313" key="2">
    <source>
        <dbReference type="EMBL" id="NMO20810.1"/>
    </source>
</evidence>
<accession>A0A848LT59</accession>
<keyword evidence="3" id="KW-1185">Reference proteome</keyword>
<feature type="compositionally biased region" description="Low complexity" evidence="1">
    <location>
        <begin position="60"/>
        <end position="72"/>
    </location>
</feature>
<gene>
    <name evidence="2" type="ORF">HG543_39095</name>
</gene>
<feature type="compositionally biased region" description="Polar residues" evidence="1">
    <location>
        <begin position="1"/>
        <end position="46"/>
    </location>
</feature>
<dbReference type="AlphaFoldDB" id="A0A848LT59"/>
<sequence length="72" mass="7314">MSKDNGSGRTPTPNDQRSNTKNPNNPAQKAAQDNRSNQMNPNSPRHSSNTQGGGTGGSTPGSNSSGGSSNKS</sequence>
<reference evidence="2 3" key="1">
    <citation type="submission" date="2020-04" db="EMBL/GenBank/DDBJ databases">
        <title>Draft genome of Pyxidicoccus fallax type strain.</title>
        <authorList>
            <person name="Whitworth D.E."/>
        </authorList>
    </citation>
    <scope>NUCLEOTIDE SEQUENCE [LARGE SCALE GENOMIC DNA]</scope>
    <source>
        <strain evidence="2 3">DSM 14698</strain>
    </source>
</reference>
<comment type="caution">
    <text evidence="2">The sequence shown here is derived from an EMBL/GenBank/DDBJ whole genome shotgun (WGS) entry which is preliminary data.</text>
</comment>
<dbReference type="Proteomes" id="UP000518300">
    <property type="component" value="Unassembled WGS sequence"/>
</dbReference>
<dbReference type="RefSeq" id="WP_169350015.1">
    <property type="nucleotide sequence ID" value="NZ_JABBJJ010000272.1"/>
</dbReference>
<name>A0A848LT59_9BACT</name>